<feature type="region of interest" description="Disordered" evidence="2">
    <location>
        <begin position="190"/>
        <end position="222"/>
    </location>
</feature>
<proteinExistence type="inferred from homology"/>
<accession>V5DH28</accession>
<dbReference type="Gene3D" id="3.40.30.10">
    <property type="entry name" value="Glutaredoxin"/>
    <property type="match status" value="1"/>
</dbReference>
<organism evidence="3 4">
    <name type="scientific">Methyloglobulus morosus KoM1</name>
    <dbReference type="NCBI Taxonomy" id="1116472"/>
    <lineage>
        <taxon>Bacteria</taxon>
        <taxon>Pseudomonadati</taxon>
        <taxon>Pseudomonadota</taxon>
        <taxon>Gammaproteobacteria</taxon>
        <taxon>Methylococcales</taxon>
        <taxon>Methylococcaceae</taxon>
        <taxon>Methyloglobulus</taxon>
    </lineage>
</organism>
<dbReference type="eggNOG" id="COG1999">
    <property type="taxonomic scope" value="Bacteria"/>
</dbReference>
<name>V5DH28_9GAMM</name>
<dbReference type="InterPro" id="IPR036249">
    <property type="entry name" value="Thioredoxin-like_sf"/>
</dbReference>
<keyword evidence="4" id="KW-1185">Reference proteome</keyword>
<evidence type="ECO:0000313" key="4">
    <source>
        <dbReference type="Proteomes" id="UP000017842"/>
    </source>
</evidence>
<gene>
    <name evidence="3" type="ORF">MGMO_177c00120</name>
</gene>
<dbReference type="PATRIC" id="fig|1116472.3.peg.3951"/>
<protein>
    <submittedName>
        <fullName evidence="3">Uncharacterized protein</fullName>
    </submittedName>
</protein>
<dbReference type="AlphaFoldDB" id="V5DH28"/>
<dbReference type="EMBL" id="AYLO01000162">
    <property type="protein sequence ID" value="ESS66721.1"/>
    <property type="molecule type" value="Genomic_DNA"/>
</dbReference>
<dbReference type="Pfam" id="PF02630">
    <property type="entry name" value="SCO1-SenC"/>
    <property type="match status" value="1"/>
</dbReference>
<comment type="caution">
    <text evidence="3">The sequence shown here is derived from an EMBL/GenBank/DDBJ whole genome shotgun (WGS) entry which is preliminary data.</text>
</comment>
<dbReference type="STRING" id="1116472.MGMO_177c00120"/>
<dbReference type="OrthoDB" id="5296507at2"/>
<dbReference type="Proteomes" id="UP000017842">
    <property type="component" value="Unassembled WGS sequence"/>
</dbReference>
<evidence type="ECO:0000256" key="1">
    <source>
        <dbReference type="ARBA" id="ARBA00010996"/>
    </source>
</evidence>
<evidence type="ECO:0000313" key="3">
    <source>
        <dbReference type="EMBL" id="ESS66721.1"/>
    </source>
</evidence>
<comment type="similarity">
    <text evidence="1">Belongs to the SCO1/2 family.</text>
</comment>
<evidence type="ECO:0000256" key="2">
    <source>
        <dbReference type="SAM" id="MobiDB-lite"/>
    </source>
</evidence>
<feature type="compositionally biased region" description="Basic and acidic residues" evidence="2">
    <location>
        <begin position="211"/>
        <end position="222"/>
    </location>
</feature>
<reference evidence="3 4" key="1">
    <citation type="journal article" date="2013" name="Genome Announc.">
        <title>Draft Genome Sequence of the Methanotrophic Gammaproteobacterium Methyloglobulus morosus DSM 22980 Strain KoM1.</title>
        <authorList>
            <person name="Poehlein A."/>
            <person name="Deutzmann J.S."/>
            <person name="Daniel R."/>
            <person name="Simeonova D.D."/>
        </authorList>
    </citation>
    <scope>NUCLEOTIDE SEQUENCE [LARGE SCALE GENOMIC DNA]</scope>
    <source>
        <strain evidence="3 4">KoM1</strain>
    </source>
</reference>
<dbReference type="InterPro" id="IPR003782">
    <property type="entry name" value="SCO1/SenC"/>
</dbReference>
<dbReference type="RefSeq" id="WP_023496547.1">
    <property type="nucleotide sequence ID" value="NZ_AYLO01000162.1"/>
</dbReference>
<dbReference type="SUPFAM" id="SSF52833">
    <property type="entry name" value="Thioredoxin-like"/>
    <property type="match status" value="1"/>
</dbReference>
<sequence>MNNKNQDVSARNSKMGLRKLLAKAFLPPPTQGRGGNQFPEAVVTSHNGKTYRFYSDLIRDKVVVVHFMTLDSQQHFPSLAHLSQLAQQFWDELGEKVNLYSITTDPVRDTSERLAAYAEVHGIPAGWHLIRPSENDVKTISSRFARHLPQHQPKEGFDLRMVHCGNAKTGIWSAFAADAESGKSAMRVSGLYGGSRPNGELRRAGPVLLSEQHRDKTSNRDV</sequence>